<evidence type="ECO:0000313" key="6">
    <source>
        <dbReference type="EMBL" id="MBB3174871.1"/>
    </source>
</evidence>
<dbReference type="GO" id="GO:0043190">
    <property type="term" value="C:ATP-binding cassette (ABC) transporter complex"/>
    <property type="evidence" value="ECO:0007669"/>
    <property type="project" value="InterPro"/>
</dbReference>
<evidence type="ECO:0000256" key="2">
    <source>
        <dbReference type="ARBA" id="ARBA00005695"/>
    </source>
</evidence>
<keyword evidence="3 4" id="KW-0732">Signal</keyword>
<dbReference type="PIRSF" id="PIRSF002741">
    <property type="entry name" value="MppA"/>
    <property type="match status" value="1"/>
</dbReference>
<dbReference type="Gene3D" id="3.10.105.10">
    <property type="entry name" value="Dipeptide-binding Protein, Domain 3"/>
    <property type="match status" value="1"/>
</dbReference>
<proteinExistence type="inferred from homology"/>
<evidence type="ECO:0000256" key="3">
    <source>
        <dbReference type="ARBA" id="ARBA00022729"/>
    </source>
</evidence>
<evidence type="ECO:0000313" key="8">
    <source>
        <dbReference type="Proteomes" id="UP000557688"/>
    </source>
</evidence>
<keyword evidence="8" id="KW-1185">Reference proteome</keyword>
<dbReference type="PANTHER" id="PTHR30290">
    <property type="entry name" value="PERIPLASMIC BINDING COMPONENT OF ABC TRANSPORTER"/>
    <property type="match status" value="1"/>
</dbReference>
<dbReference type="Gene3D" id="3.40.190.10">
    <property type="entry name" value="Periplasmic binding protein-like II"/>
    <property type="match status" value="1"/>
</dbReference>
<gene>
    <name evidence="6" type="ORF">FHR90_002718</name>
    <name evidence="7" type="ORF">HUK83_11670</name>
</gene>
<feature type="domain" description="Solute-binding protein family 5" evidence="5">
    <location>
        <begin position="73"/>
        <end position="389"/>
    </location>
</feature>
<dbReference type="GO" id="GO:1904680">
    <property type="term" value="F:peptide transmembrane transporter activity"/>
    <property type="evidence" value="ECO:0007669"/>
    <property type="project" value="TreeGrafter"/>
</dbReference>
<dbReference type="InterPro" id="IPR030678">
    <property type="entry name" value="Peptide/Ni-bd"/>
</dbReference>
<evidence type="ECO:0000256" key="4">
    <source>
        <dbReference type="SAM" id="SignalP"/>
    </source>
</evidence>
<dbReference type="Pfam" id="PF00496">
    <property type="entry name" value="SBP_bac_5"/>
    <property type="match status" value="1"/>
</dbReference>
<dbReference type="SUPFAM" id="SSF53850">
    <property type="entry name" value="Periplasmic binding protein-like II"/>
    <property type="match status" value="1"/>
</dbReference>
<evidence type="ECO:0000313" key="7">
    <source>
        <dbReference type="EMBL" id="NVN30989.1"/>
    </source>
</evidence>
<dbReference type="GO" id="GO:0015833">
    <property type="term" value="P:peptide transport"/>
    <property type="evidence" value="ECO:0007669"/>
    <property type="project" value="TreeGrafter"/>
</dbReference>
<feature type="chain" id="PRO_5033643883" evidence="4">
    <location>
        <begin position="21"/>
        <end position="496"/>
    </location>
</feature>
<dbReference type="InterPro" id="IPR039424">
    <property type="entry name" value="SBP_5"/>
</dbReference>
<dbReference type="EMBL" id="JABXXQ010000260">
    <property type="protein sequence ID" value="NVN30989.1"/>
    <property type="molecule type" value="Genomic_DNA"/>
</dbReference>
<dbReference type="Proteomes" id="UP000565205">
    <property type="component" value="Unassembled WGS sequence"/>
</dbReference>
<evidence type="ECO:0000259" key="5">
    <source>
        <dbReference type="Pfam" id="PF00496"/>
    </source>
</evidence>
<dbReference type="EMBL" id="JACHXV010000012">
    <property type="protein sequence ID" value="MBB3174871.1"/>
    <property type="molecule type" value="Genomic_DNA"/>
</dbReference>
<reference evidence="7 9" key="1">
    <citation type="submission" date="2020-06" db="EMBL/GenBank/DDBJ databases">
        <title>Description of novel acetic acid bacteria.</title>
        <authorList>
            <person name="Sombolestani A."/>
        </authorList>
    </citation>
    <scope>NUCLEOTIDE SEQUENCE [LARGE SCALE GENOMIC DNA]</scope>
    <source>
        <strain evidence="7 9">LMG 26838</strain>
    </source>
</reference>
<name>A0A839V5Z9_9PROT</name>
<dbReference type="PANTHER" id="PTHR30290:SF38">
    <property type="entry name" value="D,D-DIPEPTIDE-BINDING PERIPLASMIC PROTEIN DDPA-RELATED"/>
    <property type="match status" value="1"/>
</dbReference>
<feature type="signal peptide" evidence="4">
    <location>
        <begin position="1"/>
        <end position="20"/>
    </location>
</feature>
<dbReference type="AlphaFoldDB" id="A0A839V5Z9"/>
<evidence type="ECO:0000313" key="9">
    <source>
        <dbReference type="Proteomes" id="UP000565205"/>
    </source>
</evidence>
<dbReference type="Proteomes" id="UP000557688">
    <property type="component" value="Unassembled WGS sequence"/>
</dbReference>
<evidence type="ECO:0000256" key="1">
    <source>
        <dbReference type="ARBA" id="ARBA00004418"/>
    </source>
</evidence>
<comment type="subcellular location">
    <subcellularLocation>
        <location evidence="1">Periplasm</location>
    </subcellularLocation>
</comment>
<dbReference type="InterPro" id="IPR000914">
    <property type="entry name" value="SBP_5_dom"/>
</dbReference>
<protein>
    <submittedName>
        <fullName evidence="7">ABC transporter substrate-binding protein</fullName>
    </submittedName>
    <submittedName>
        <fullName evidence="6">Peptide/nickel transport system substrate-binding protein</fullName>
    </submittedName>
</protein>
<comment type="caution">
    <text evidence="6">The sequence shown here is derived from an EMBL/GenBank/DDBJ whole genome shotgun (WGS) entry which is preliminary data.</text>
</comment>
<comment type="similarity">
    <text evidence="2">Belongs to the bacterial solute-binding protein 5 family.</text>
</comment>
<accession>A0A839V5Z9</accession>
<sequence>MPRPALAACCALLAPSLTLAAPAAAATPDTLNIGLQLEPPSLDPTTGPAEAIRDIVYDNVFESLTRLDEHGSVQPQLAKRWSIADGGRRYEFALDTGASFSDGTPFDCAIVKFSLDRARAPDSLNPERAFYAPIASISCPAPDHAVITLSAPDSEFLYHLAWAASAMVAPATAATNAQHPVGTGPYVLENWKRGSSITLSRREHLRAPIPAIARVSFHFIADPLTAADALDGNRLDGYVNFPNTDMLSRFQGDPRFTVLVGRSPIKLIWALNEARAPFNDLRVRLALAAAIDRYAIVTGYANNFATVIGSHDTPEDPDYLDLSAHAPYDVGHAQDLLRQAGVAAGTVIEIALPPTDYAHKVGDMLAAYLAQVGLVAKLVPMQWPQWLGDVYGHANYQTTVIAHTEPRDLDIYARPHYYFGYHDTVYDALFAQYRTTTDPAAQHALWQKLQQRLADTQANVFIAALPRISIWNARLRGMWRDEPIPLNRIADLSWTP</sequence>
<dbReference type="GO" id="GO:0030288">
    <property type="term" value="C:outer membrane-bounded periplasmic space"/>
    <property type="evidence" value="ECO:0007669"/>
    <property type="project" value="UniProtKB-ARBA"/>
</dbReference>
<organism evidence="6 8">
    <name type="scientific">Endobacter medicaginis</name>
    <dbReference type="NCBI Taxonomy" id="1181271"/>
    <lineage>
        <taxon>Bacteria</taxon>
        <taxon>Pseudomonadati</taxon>
        <taxon>Pseudomonadota</taxon>
        <taxon>Alphaproteobacteria</taxon>
        <taxon>Acetobacterales</taxon>
        <taxon>Acetobacteraceae</taxon>
        <taxon>Endobacter</taxon>
    </lineage>
</organism>
<reference evidence="6 8" key="2">
    <citation type="submission" date="2020-08" db="EMBL/GenBank/DDBJ databases">
        <title>Genomic Encyclopedia of Type Strains, Phase III (KMG-III): the genomes of soil and plant-associated and newly described type strains.</title>
        <authorList>
            <person name="Whitman W."/>
        </authorList>
    </citation>
    <scope>NUCLEOTIDE SEQUENCE [LARGE SCALE GENOMIC DNA]</scope>
    <source>
        <strain evidence="6 8">CECT 8088</strain>
    </source>
</reference>
<dbReference type="RefSeq" id="WP_176624965.1">
    <property type="nucleotide sequence ID" value="NZ_JABXXQ010000260.1"/>
</dbReference>